<feature type="compositionally biased region" description="Pro residues" evidence="5">
    <location>
        <begin position="1"/>
        <end position="10"/>
    </location>
</feature>
<dbReference type="Proteomes" id="UP001610446">
    <property type="component" value="Unassembled WGS sequence"/>
</dbReference>
<feature type="transmembrane region" description="Helical" evidence="6">
    <location>
        <begin position="325"/>
        <end position="349"/>
    </location>
</feature>
<feature type="transmembrane region" description="Helical" evidence="6">
    <location>
        <begin position="454"/>
        <end position="476"/>
    </location>
</feature>
<keyword evidence="4 6" id="KW-0472">Membrane</keyword>
<feature type="transmembrane region" description="Helical" evidence="6">
    <location>
        <begin position="61"/>
        <end position="86"/>
    </location>
</feature>
<dbReference type="PANTHER" id="PTHR23501:SF158">
    <property type="entry name" value="TRANSPORTER, PUTATIVE (AFU_ORTHOLOGUE AFUA_5G14490)-RELATED"/>
    <property type="match status" value="1"/>
</dbReference>
<gene>
    <name evidence="8" type="ORF">BJY01DRAFT_221397</name>
</gene>
<feature type="domain" description="Major facilitator superfamily (MFS) profile" evidence="7">
    <location>
        <begin position="64"/>
        <end position="558"/>
    </location>
</feature>
<feature type="transmembrane region" description="Helical" evidence="6">
    <location>
        <begin position="249"/>
        <end position="272"/>
    </location>
</feature>
<evidence type="ECO:0000313" key="9">
    <source>
        <dbReference type="Proteomes" id="UP001610446"/>
    </source>
</evidence>
<evidence type="ECO:0000256" key="4">
    <source>
        <dbReference type="ARBA" id="ARBA00023136"/>
    </source>
</evidence>
<feature type="transmembrane region" description="Helical" evidence="6">
    <location>
        <begin position="185"/>
        <end position="205"/>
    </location>
</feature>
<dbReference type="Gene3D" id="1.20.1250.20">
    <property type="entry name" value="MFS general substrate transporter like domains"/>
    <property type="match status" value="1"/>
</dbReference>
<comment type="subcellular location">
    <subcellularLocation>
        <location evidence="1">Membrane</location>
        <topology evidence="1">Multi-pass membrane protein</topology>
    </subcellularLocation>
</comment>
<dbReference type="Pfam" id="PF07690">
    <property type="entry name" value="MFS_1"/>
    <property type="match status" value="1"/>
</dbReference>
<feature type="transmembrane region" description="Helical" evidence="6">
    <location>
        <begin position="415"/>
        <end position="433"/>
    </location>
</feature>
<evidence type="ECO:0000259" key="7">
    <source>
        <dbReference type="PROSITE" id="PS50850"/>
    </source>
</evidence>
<dbReference type="PANTHER" id="PTHR23501">
    <property type="entry name" value="MAJOR FACILITATOR SUPERFAMILY"/>
    <property type="match status" value="1"/>
</dbReference>
<feature type="transmembrane region" description="Helical" evidence="6">
    <location>
        <begin position="536"/>
        <end position="553"/>
    </location>
</feature>
<name>A0ABR4JAB5_9EURO</name>
<feature type="compositionally biased region" description="Polar residues" evidence="5">
    <location>
        <begin position="23"/>
        <end position="33"/>
    </location>
</feature>
<evidence type="ECO:0000256" key="5">
    <source>
        <dbReference type="SAM" id="MobiDB-lite"/>
    </source>
</evidence>
<keyword evidence="3 6" id="KW-1133">Transmembrane helix</keyword>
<feature type="region of interest" description="Disordered" evidence="5">
    <location>
        <begin position="1"/>
        <end position="55"/>
    </location>
</feature>
<feature type="transmembrane region" description="Helical" evidence="6">
    <location>
        <begin position="98"/>
        <end position="117"/>
    </location>
</feature>
<dbReference type="InterPro" id="IPR036259">
    <property type="entry name" value="MFS_trans_sf"/>
</dbReference>
<evidence type="ECO:0000313" key="8">
    <source>
        <dbReference type="EMBL" id="KAL2836994.1"/>
    </source>
</evidence>
<feature type="transmembrane region" description="Helical" evidence="6">
    <location>
        <begin position="129"/>
        <end position="148"/>
    </location>
</feature>
<evidence type="ECO:0000256" key="6">
    <source>
        <dbReference type="SAM" id="Phobius"/>
    </source>
</evidence>
<protein>
    <submittedName>
        <fullName evidence="8">Major facilitator superfamily domain-containing protein</fullName>
    </submittedName>
</protein>
<comment type="caution">
    <text evidence="8">The sequence shown here is derived from an EMBL/GenBank/DDBJ whole genome shotgun (WGS) entry which is preliminary data.</text>
</comment>
<evidence type="ECO:0000256" key="3">
    <source>
        <dbReference type="ARBA" id="ARBA00022989"/>
    </source>
</evidence>
<sequence>MAEQKNPPPSTMAVAGAPEIESEQQPAESNTHETPAAIEQLDMETPEAESSPPPVRSKRRIAAIMTALYLVLFITALDQTIIATSIPTISASLNSAAGYTWIGSAYLLATAAAGPIWARISDIFGRKPALLLSVTAFAAASILAALSTSMRMLIAARALQGAGGGGLIQMVYITISDLFSVRRRALWFGLLGLMWAVAGSTGPLVGGGLTEKVSWRWCFWINLPVCGVALVLLVLCLDVHDPRTKLRDGVVAIDWLGTLAIVGLTLMLLLGMEFGGSAVFPWSSAKVICLLVFGVVMVAVFVVTEKKVARYPLIPMNLFTSGPTNAAFILAFAHGMVSFGTEYYLPLYFQSVKQASPLRSGILILPMMVTEATTDILTGIVIHRIGRYREITWIGTVLMALGTGLYISLARETSIGVIFAFQIVAGIGTAMLFQTPVLAIQSSVTRAADTASGTAALALTRNIATSFSIVIGGVVFSDGMNRRRGELVAAGLDTGLLEKLAGNRAAANVDVVKVIVDQAQKLAVRDAFAWSIRNMFIFYTGIAGVAVLAGVFIKQKDMKREHTETKTGIAELAMREEA</sequence>
<dbReference type="InterPro" id="IPR011701">
    <property type="entry name" value="MFS"/>
</dbReference>
<feature type="transmembrane region" description="Helical" evidence="6">
    <location>
        <begin position="217"/>
        <end position="237"/>
    </location>
</feature>
<dbReference type="InterPro" id="IPR020846">
    <property type="entry name" value="MFS_dom"/>
</dbReference>
<keyword evidence="2 6" id="KW-0812">Transmembrane</keyword>
<reference evidence="8 9" key="1">
    <citation type="submission" date="2024-07" db="EMBL/GenBank/DDBJ databases">
        <title>Section-level genome sequencing and comparative genomics of Aspergillus sections Usti and Cavernicolus.</title>
        <authorList>
            <consortium name="Lawrence Berkeley National Laboratory"/>
            <person name="Nybo J.L."/>
            <person name="Vesth T.C."/>
            <person name="Theobald S."/>
            <person name="Frisvad J.C."/>
            <person name="Larsen T.O."/>
            <person name="Kjaerboelling I."/>
            <person name="Rothschild-Mancinelli K."/>
            <person name="Lyhne E.K."/>
            <person name="Kogle M.E."/>
            <person name="Barry K."/>
            <person name="Clum A."/>
            <person name="Na H."/>
            <person name="Ledsgaard L."/>
            <person name="Lin J."/>
            <person name="Lipzen A."/>
            <person name="Kuo A."/>
            <person name="Riley R."/>
            <person name="Mondo S."/>
            <person name="Labutti K."/>
            <person name="Haridas S."/>
            <person name="Pangalinan J."/>
            <person name="Salamov A.A."/>
            <person name="Simmons B.A."/>
            <person name="Magnuson J.K."/>
            <person name="Chen J."/>
            <person name="Drula E."/>
            <person name="Henrissat B."/>
            <person name="Wiebenga A."/>
            <person name="Lubbers R.J."/>
            <person name="Gomes A.C."/>
            <person name="Makela M.R."/>
            <person name="Stajich J."/>
            <person name="Grigoriev I.V."/>
            <person name="Mortensen U.H."/>
            <person name="De Vries R.P."/>
            <person name="Baker S.E."/>
            <person name="Andersen M.R."/>
        </authorList>
    </citation>
    <scope>NUCLEOTIDE SEQUENCE [LARGE SCALE GENOMIC DNA]</scope>
    <source>
        <strain evidence="8 9">CBS 123904</strain>
    </source>
</reference>
<keyword evidence="9" id="KW-1185">Reference proteome</keyword>
<dbReference type="PRINTS" id="PR01036">
    <property type="entry name" value="TCRTETB"/>
</dbReference>
<evidence type="ECO:0000256" key="1">
    <source>
        <dbReference type="ARBA" id="ARBA00004141"/>
    </source>
</evidence>
<dbReference type="SUPFAM" id="SSF103473">
    <property type="entry name" value="MFS general substrate transporter"/>
    <property type="match status" value="1"/>
</dbReference>
<organism evidence="8 9">
    <name type="scientific">Aspergillus pseudoustus</name>
    <dbReference type="NCBI Taxonomy" id="1810923"/>
    <lineage>
        <taxon>Eukaryota</taxon>
        <taxon>Fungi</taxon>
        <taxon>Dikarya</taxon>
        <taxon>Ascomycota</taxon>
        <taxon>Pezizomycotina</taxon>
        <taxon>Eurotiomycetes</taxon>
        <taxon>Eurotiomycetidae</taxon>
        <taxon>Eurotiales</taxon>
        <taxon>Aspergillaceae</taxon>
        <taxon>Aspergillus</taxon>
        <taxon>Aspergillus subgen. Nidulantes</taxon>
    </lineage>
</organism>
<proteinExistence type="predicted"/>
<evidence type="ECO:0000256" key="2">
    <source>
        <dbReference type="ARBA" id="ARBA00022692"/>
    </source>
</evidence>
<accession>A0ABR4JAB5</accession>
<feature type="transmembrane region" description="Helical" evidence="6">
    <location>
        <begin position="391"/>
        <end position="409"/>
    </location>
</feature>
<dbReference type="EMBL" id="JBFXLU010000168">
    <property type="protein sequence ID" value="KAL2836994.1"/>
    <property type="molecule type" value="Genomic_DNA"/>
</dbReference>
<dbReference type="Gene3D" id="1.20.1720.10">
    <property type="entry name" value="Multidrug resistance protein D"/>
    <property type="match status" value="1"/>
</dbReference>
<feature type="transmembrane region" description="Helical" evidence="6">
    <location>
        <begin position="154"/>
        <end position="173"/>
    </location>
</feature>
<feature type="transmembrane region" description="Helical" evidence="6">
    <location>
        <begin position="284"/>
        <end position="304"/>
    </location>
</feature>
<dbReference type="PROSITE" id="PS50850">
    <property type="entry name" value="MFS"/>
    <property type="match status" value="1"/>
</dbReference>